<dbReference type="AlphaFoldDB" id="A0A177FKJ1"/>
<organism evidence="9 10">
    <name type="scientific">Fonsecaea monophora</name>
    <dbReference type="NCBI Taxonomy" id="254056"/>
    <lineage>
        <taxon>Eukaryota</taxon>
        <taxon>Fungi</taxon>
        <taxon>Dikarya</taxon>
        <taxon>Ascomycota</taxon>
        <taxon>Pezizomycotina</taxon>
        <taxon>Eurotiomycetes</taxon>
        <taxon>Chaetothyriomycetidae</taxon>
        <taxon>Chaetothyriales</taxon>
        <taxon>Herpotrichiellaceae</taxon>
        <taxon>Fonsecaea</taxon>
    </lineage>
</organism>
<keyword evidence="5" id="KW-0999">Mitochondrion inner membrane</keyword>
<reference evidence="9 10" key="1">
    <citation type="submission" date="2016-03" db="EMBL/GenBank/DDBJ databases">
        <title>Draft genome sequence of the Fonsecaea monophora CBS 269.37.</title>
        <authorList>
            <person name="Bombassaro A."/>
            <person name="Vinicius W.A."/>
            <person name="De Hoog S."/>
            <person name="Sun J."/>
            <person name="Souza E.M."/>
            <person name="Raittz R.T."/>
            <person name="Costa F."/>
            <person name="Leao A.C."/>
            <person name="Tadra-Sfeir M.Z."/>
            <person name="Baura V."/>
            <person name="Balsanelli E."/>
            <person name="Pedrosa F.O."/>
            <person name="Moreno L.F."/>
            <person name="Steffens M.B."/>
            <person name="Xi L."/>
            <person name="Bocca A.L."/>
            <person name="Felipe M.S."/>
            <person name="Teixeira M."/>
            <person name="Telles Filho F.Q."/>
            <person name="Azevedo C.M."/>
            <person name="Gomes R."/>
            <person name="Vicente V.A."/>
        </authorList>
    </citation>
    <scope>NUCLEOTIDE SEQUENCE [LARGE SCALE GENOMIC DNA]</scope>
    <source>
        <strain evidence="9 10">CBS 269.37</strain>
    </source>
</reference>
<dbReference type="Proteomes" id="UP000077002">
    <property type="component" value="Unassembled WGS sequence"/>
</dbReference>
<dbReference type="PANTHER" id="PTHR12653:SF0">
    <property type="entry name" value="NADH DEHYDROGENASE [UBIQUINONE] 1 ALPHA SUBCOMPLEX SUBUNIT 5"/>
    <property type="match status" value="1"/>
</dbReference>
<keyword evidence="4" id="KW-0679">Respiratory chain</keyword>
<evidence type="ECO:0000256" key="8">
    <source>
        <dbReference type="ARBA" id="ARBA00023136"/>
    </source>
</evidence>
<comment type="similarity">
    <text evidence="2">Belongs to the complex I NDUFA5 subunit family.</text>
</comment>
<evidence type="ECO:0000256" key="1">
    <source>
        <dbReference type="ARBA" id="ARBA00004443"/>
    </source>
</evidence>
<evidence type="ECO:0000256" key="4">
    <source>
        <dbReference type="ARBA" id="ARBA00022660"/>
    </source>
</evidence>
<comment type="subcellular location">
    <subcellularLocation>
        <location evidence="1">Mitochondrion inner membrane</location>
        <topology evidence="1">Peripheral membrane protein</topology>
        <orientation evidence="1">Matrix side</orientation>
    </subcellularLocation>
</comment>
<evidence type="ECO:0000256" key="2">
    <source>
        <dbReference type="ARBA" id="ARBA00010261"/>
    </source>
</evidence>
<evidence type="ECO:0000256" key="5">
    <source>
        <dbReference type="ARBA" id="ARBA00022792"/>
    </source>
</evidence>
<dbReference type="EMBL" id="LVKK01000006">
    <property type="protein sequence ID" value="OAG44160.1"/>
    <property type="molecule type" value="Genomic_DNA"/>
</dbReference>
<gene>
    <name evidence="9" type="ORF">AYO21_01617</name>
</gene>
<dbReference type="Pfam" id="PF04716">
    <property type="entry name" value="ETC_C1_NDUFA5"/>
    <property type="match status" value="1"/>
</dbReference>
<evidence type="ECO:0000313" key="9">
    <source>
        <dbReference type="EMBL" id="OAG44160.1"/>
    </source>
</evidence>
<keyword evidence="7" id="KW-0496">Mitochondrion</keyword>
<proteinExistence type="inferred from homology"/>
<evidence type="ECO:0000256" key="6">
    <source>
        <dbReference type="ARBA" id="ARBA00022982"/>
    </source>
</evidence>
<protein>
    <submittedName>
        <fullName evidence="9">Uncharacterized protein</fullName>
    </submittedName>
</protein>
<sequence>MRATSRLFATVKSASKYLEPNTPTGLTGLTTHPSPRPALIYTYRQTLNKLAQLPKSSVYRQSTEALTKQRLEIIESVKPEGYEQWLQRVRKQIEASPSAYNKLLNEDGSLGSEKLHVEPVDNWDGKITRQDAKFEGPNSLAQAEAKARAVSDEVREKELEDKEGIPPTVEDLEVEPPLTKEQYVLEFKSDLPLLINARIEGIEQKIGAGLIEEVIQVAEGELDLVGEMLQYQVWEDLEEKTPTGQWVYFERGDRV</sequence>
<keyword evidence="8" id="KW-0472">Membrane</keyword>
<evidence type="ECO:0000256" key="3">
    <source>
        <dbReference type="ARBA" id="ARBA00022448"/>
    </source>
</evidence>
<dbReference type="GeneID" id="34596795"/>
<name>A0A177FKJ1_9EURO</name>
<accession>A0A177FKJ1</accession>
<dbReference type="InterPro" id="IPR006806">
    <property type="entry name" value="NDUFA5"/>
</dbReference>
<comment type="caution">
    <text evidence="9">The sequence shown here is derived from an EMBL/GenBank/DDBJ whole genome shotgun (WGS) entry which is preliminary data.</text>
</comment>
<evidence type="ECO:0000256" key="7">
    <source>
        <dbReference type="ARBA" id="ARBA00023128"/>
    </source>
</evidence>
<evidence type="ECO:0000313" key="10">
    <source>
        <dbReference type="Proteomes" id="UP000077002"/>
    </source>
</evidence>
<dbReference type="PANTHER" id="PTHR12653">
    <property type="entry name" value="NADH-UBIQUINONE OXIDOREDUCTASE 13 KD-B SUBUNIT"/>
    <property type="match status" value="1"/>
</dbReference>
<keyword evidence="3" id="KW-0813">Transport</keyword>
<dbReference type="GO" id="GO:0022904">
    <property type="term" value="P:respiratory electron transport chain"/>
    <property type="evidence" value="ECO:0007669"/>
    <property type="project" value="InterPro"/>
</dbReference>
<dbReference type="RefSeq" id="XP_022516112.1">
    <property type="nucleotide sequence ID" value="XM_022651599.1"/>
</dbReference>
<keyword evidence="10" id="KW-1185">Reference proteome</keyword>
<dbReference type="GO" id="GO:0005743">
    <property type="term" value="C:mitochondrial inner membrane"/>
    <property type="evidence" value="ECO:0007669"/>
    <property type="project" value="UniProtKB-SubCell"/>
</dbReference>
<dbReference type="OrthoDB" id="286811at2759"/>
<keyword evidence="6" id="KW-0249">Electron transport</keyword>